<dbReference type="PANTHER" id="PTHR18964">
    <property type="entry name" value="ROK (REPRESSOR, ORF, KINASE) FAMILY"/>
    <property type="match status" value="1"/>
</dbReference>
<dbReference type="SUPFAM" id="SSF53067">
    <property type="entry name" value="Actin-like ATPase domain"/>
    <property type="match status" value="1"/>
</dbReference>
<comment type="similarity">
    <text evidence="1">Belongs to the ROK (NagC/XylR) family.</text>
</comment>
<dbReference type="OrthoDB" id="9810372at2"/>
<reference evidence="3" key="1">
    <citation type="submission" date="2017-02" db="EMBL/GenBank/DDBJ databases">
        <title>Tessaracoccus aquaemaris sp. nov., isolated from the intestine of a Korean rockfish, Sebastes schlegelii, in a marine aquaculture pond.</title>
        <authorList>
            <person name="Tak E.J."/>
            <person name="Bae J.-W."/>
        </authorList>
    </citation>
    <scope>NUCLEOTIDE SEQUENCE [LARGE SCALE GENOMIC DNA]</scope>
    <source>
        <strain evidence="3">NSG39</strain>
    </source>
</reference>
<organism evidence="2 3">
    <name type="scientific">Tessaracoccus aquimaris</name>
    <dbReference type="NCBI Taxonomy" id="1332264"/>
    <lineage>
        <taxon>Bacteria</taxon>
        <taxon>Bacillati</taxon>
        <taxon>Actinomycetota</taxon>
        <taxon>Actinomycetes</taxon>
        <taxon>Propionibacteriales</taxon>
        <taxon>Propionibacteriaceae</taxon>
        <taxon>Tessaracoccus</taxon>
    </lineage>
</organism>
<dbReference type="RefSeq" id="WP_158522574.1">
    <property type="nucleotide sequence ID" value="NZ_CP019606.1"/>
</dbReference>
<evidence type="ECO:0008006" key="4">
    <source>
        <dbReference type="Google" id="ProtNLM"/>
    </source>
</evidence>
<evidence type="ECO:0000313" key="2">
    <source>
        <dbReference type="EMBL" id="AQP47709.1"/>
    </source>
</evidence>
<dbReference type="InterPro" id="IPR000600">
    <property type="entry name" value="ROK"/>
</dbReference>
<gene>
    <name evidence="2" type="ORF">BW730_09615</name>
</gene>
<keyword evidence="3" id="KW-1185">Reference proteome</keyword>
<dbReference type="KEGG" id="tes:BW730_09615"/>
<dbReference type="Proteomes" id="UP000188145">
    <property type="component" value="Chromosome"/>
</dbReference>
<dbReference type="Pfam" id="PF00480">
    <property type="entry name" value="ROK"/>
    <property type="match status" value="1"/>
</dbReference>
<proteinExistence type="inferred from homology"/>
<dbReference type="InterPro" id="IPR043129">
    <property type="entry name" value="ATPase_NBD"/>
</dbReference>
<dbReference type="Gene3D" id="3.30.420.40">
    <property type="match status" value="3"/>
</dbReference>
<evidence type="ECO:0000256" key="1">
    <source>
        <dbReference type="ARBA" id="ARBA00006479"/>
    </source>
</evidence>
<name>A0A1Q2CNN7_9ACTN</name>
<dbReference type="PANTHER" id="PTHR18964:SF149">
    <property type="entry name" value="BIFUNCTIONAL UDP-N-ACETYLGLUCOSAMINE 2-EPIMERASE_N-ACETYLMANNOSAMINE KINASE"/>
    <property type="match status" value="1"/>
</dbReference>
<dbReference type="STRING" id="1332264.BW730_09615"/>
<dbReference type="AlphaFoldDB" id="A0A1Q2CNN7"/>
<accession>A0A1Q2CNN7</accession>
<sequence length="198" mass="20305">MLDRWPDADIVVRNDAKLAAGFLMSALAESGHPARSAVALHMTEAVGCGLVIAGEVLEGAHGAAGEIGLDPNGAFGSAEIALREGAQRLGIPRLEVFAEAGRNNPQALKVAREVGRWLALGVRSTTLALDPEVVVLGGPLSACGEALRSVFVDALGDVSLTPPEVVLVASSGDAVHRGALLVASDRARARLVEGLPQV</sequence>
<protein>
    <recommendedName>
        <fullName evidence="4">ROK family protein</fullName>
    </recommendedName>
</protein>
<evidence type="ECO:0000313" key="3">
    <source>
        <dbReference type="Proteomes" id="UP000188145"/>
    </source>
</evidence>
<dbReference type="EMBL" id="CP019606">
    <property type="protein sequence ID" value="AQP47709.1"/>
    <property type="molecule type" value="Genomic_DNA"/>
</dbReference>